<dbReference type="PANTHER" id="PTHR26453">
    <property type="entry name" value="OLFACTORY RECEPTOR"/>
    <property type="match status" value="1"/>
</dbReference>
<feature type="non-terminal residue" evidence="12">
    <location>
        <position position="306"/>
    </location>
</feature>
<keyword evidence="7 10" id="KW-0472">Membrane</keyword>
<evidence type="ECO:0000256" key="2">
    <source>
        <dbReference type="ARBA" id="ARBA00022475"/>
    </source>
</evidence>
<dbReference type="GO" id="GO:0004984">
    <property type="term" value="F:olfactory receptor activity"/>
    <property type="evidence" value="ECO:0007669"/>
    <property type="project" value="InterPro"/>
</dbReference>
<feature type="transmembrane region" description="Helical" evidence="10">
    <location>
        <begin position="268"/>
        <end position="287"/>
    </location>
</feature>
<evidence type="ECO:0000259" key="11">
    <source>
        <dbReference type="PROSITE" id="PS50262"/>
    </source>
</evidence>
<comment type="caution">
    <text evidence="12">The sequence shown here is derived from an EMBL/GenBank/DDBJ whole genome shotgun (WGS) entry which is preliminary data.</text>
</comment>
<feature type="transmembrane region" description="Helical" evidence="10">
    <location>
        <begin position="60"/>
        <end position="81"/>
    </location>
</feature>
<dbReference type="PROSITE" id="PS50262">
    <property type="entry name" value="G_PROTEIN_RECEP_F1_2"/>
    <property type="match status" value="1"/>
</dbReference>
<accession>A0A7K9KCJ4</accession>
<evidence type="ECO:0000256" key="10">
    <source>
        <dbReference type="RuleBase" id="RU363047"/>
    </source>
</evidence>
<evidence type="ECO:0000256" key="1">
    <source>
        <dbReference type="ARBA" id="ARBA00004651"/>
    </source>
</evidence>
<feature type="transmembrane region" description="Helical" evidence="10">
    <location>
        <begin position="195"/>
        <end position="221"/>
    </location>
</feature>
<dbReference type="PROSITE" id="PS00237">
    <property type="entry name" value="G_PROTEIN_RECEP_F1_1"/>
    <property type="match status" value="1"/>
</dbReference>
<gene>
    <name evidence="12" type="primary">Or10a7</name>
    <name evidence="12" type="ORF">DICEXI_R13535</name>
</gene>
<dbReference type="EMBL" id="VWZP01008100">
    <property type="protein sequence ID" value="NXH47506.1"/>
    <property type="molecule type" value="Genomic_DNA"/>
</dbReference>
<dbReference type="InterPro" id="IPR000276">
    <property type="entry name" value="GPCR_Rhodpsn"/>
</dbReference>
<dbReference type="Gene3D" id="1.20.1070.10">
    <property type="entry name" value="Rhodopsin 7-helix transmembrane proteins"/>
    <property type="match status" value="1"/>
</dbReference>
<comment type="subcellular location">
    <subcellularLocation>
        <location evidence="1 10">Cell membrane</location>
        <topology evidence="1 10">Multi-pass membrane protein</topology>
    </subcellularLocation>
</comment>
<dbReference type="PRINTS" id="PR00245">
    <property type="entry name" value="OLFACTORYR"/>
</dbReference>
<feature type="transmembrane region" description="Helical" evidence="10">
    <location>
        <begin position="87"/>
        <end position="115"/>
    </location>
</feature>
<evidence type="ECO:0000256" key="9">
    <source>
        <dbReference type="RuleBase" id="RU000688"/>
    </source>
</evidence>
<feature type="domain" description="G-protein coupled receptors family 1 profile" evidence="11">
    <location>
        <begin position="41"/>
        <end position="285"/>
    </location>
</feature>
<keyword evidence="13" id="KW-1185">Reference proteome</keyword>
<evidence type="ECO:0000256" key="3">
    <source>
        <dbReference type="ARBA" id="ARBA00022606"/>
    </source>
</evidence>
<name>A0A7K9KCJ4_9PASE</name>
<keyword evidence="8 9" id="KW-0807">Transducer</keyword>
<dbReference type="Pfam" id="PF13853">
    <property type="entry name" value="7tm_4"/>
    <property type="match status" value="1"/>
</dbReference>
<dbReference type="GO" id="GO:0005886">
    <property type="term" value="C:plasma membrane"/>
    <property type="evidence" value="ECO:0007669"/>
    <property type="project" value="UniProtKB-SubCell"/>
</dbReference>
<dbReference type="SUPFAM" id="SSF81321">
    <property type="entry name" value="Family A G protein-coupled receptor-like"/>
    <property type="match status" value="1"/>
</dbReference>
<evidence type="ECO:0000256" key="7">
    <source>
        <dbReference type="ARBA" id="ARBA00023136"/>
    </source>
</evidence>
<keyword evidence="4 9" id="KW-0812">Transmembrane</keyword>
<dbReference type="AlphaFoldDB" id="A0A7K9KCJ4"/>
<evidence type="ECO:0000313" key="13">
    <source>
        <dbReference type="Proteomes" id="UP000523279"/>
    </source>
</evidence>
<feature type="non-terminal residue" evidence="12">
    <location>
        <position position="1"/>
    </location>
</feature>
<dbReference type="PRINTS" id="PR00237">
    <property type="entry name" value="GPCRRHODOPSN"/>
</dbReference>
<dbReference type="InterPro" id="IPR017452">
    <property type="entry name" value="GPCR_Rhodpsn_7TM"/>
</dbReference>
<evidence type="ECO:0000256" key="4">
    <source>
        <dbReference type="ARBA" id="ARBA00022692"/>
    </source>
</evidence>
<organism evidence="12 13">
    <name type="scientific">Dicaeum eximium</name>
    <dbReference type="NCBI Taxonomy" id="667154"/>
    <lineage>
        <taxon>Eukaryota</taxon>
        <taxon>Metazoa</taxon>
        <taxon>Chordata</taxon>
        <taxon>Craniata</taxon>
        <taxon>Vertebrata</taxon>
        <taxon>Euteleostomi</taxon>
        <taxon>Archelosauria</taxon>
        <taxon>Archosauria</taxon>
        <taxon>Dinosauria</taxon>
        <taxon>Saurischia</taxon>
        <taxon>Theropoda</taxon>
        <taxon>Coelurosauria</taxon>
        <taxon>Aves</taxon>
        <taxon>Neognathae</taxon>
        <taxon>Neoaves</taxon>
        <taxon>Telluraves</taxon>
        <taxon>Australaves</taxon>
        <taxon>Passeriformes</taxon>
        <taxon>Passeroidea</taxon>
        <taxon>Dicaeidae</taxon>
        <taxon>Dicaeum</taxon>
    </lineage>
</organism>
<dbReference type="CDD" id="cd15225">
    <property type="entry name" value="7tmA_OR10A-like"/>
    <property type="match status" value="1"/>
</dbReference>
<feature type="transmembrane region" description="Helical" evidence="10">
    <location>
        <begin position="26"/>
        <end position="48"/>
    </location>
</feature>
<sequence>QGAGNHTLLTEFVLSGLSGRPELQHLLFFTICLVYSMTLIGNLLICMVTVHPTLHTPMYFFLRVLSFLDISTASVVVPKMLSEDRSISYLGCVTQLYCVVFLAATEWYLLAAMAYDRYVAVCRPLRYAAIMNTRACLSLVLLSCCSGKVVSVLQTAWVFTLSLCGPRRINYFFCDIPPLLLLSCADTSLYEKQLISATVLVIFTPFCLILLSYACIISTILRISSAESRHKTFSTCSSHLTVVTLYCASGTLIYLQPKSSNSQDTKKILALIYTIVIPTLNPLIYSLRNKEVKEVLIRVMAVLMKK</sequence>
<feature type="transmembrane region" description="Helical" evidence="10">
    <location>
        <begin position="233"/>
        <end position="256"/>
    </location>
</feature>
<dbReference type="InterPro" id="IPR000725">
    <property type="entry name" value="Olfact_rcpt"/>
</dbReference>
<keyword evidence="6 10" id="KW-1133">Transmembrane helix</keyword>
<keyword evidence="9" id="KW-0297">G-protein coupled receptor</keyword>
<feature type="transmembrane region" description="Helical" evidence="10">
    <location>
        <begin position="136"/>
        <end position="159"/>
    </location>
</feature>
<keyword evidence="3 10" id="KW-0716">Sensory transduction</keyword>
<proteinExistence type="inferred from homology"/>
<dbReference type="GO" id="GO:0004930">
    <property type="term" value="F:G protein-coupled receptor activity"/>
    <property type="evidence" value="ECO:0007669"/>
    <property type="project" value="UniProtKB-KW"/>
</dbReference>
<keyword evidence="5 10" id="KW-0552">Olfaction</keyword>
<keyword evidence="9" id="KW-0675">Receptor</keyword>
<comment type="similarity">
    <text evidence="9">Belongs to the G-protein coupled receptor 1 family.</text>
</comment>
<reference evidence="12 13" key="1">
    <citation type="submission" date="2019-09" db="EMBL/GenBank/DDBJ databases">
        <title>Bird 10,000 Genomes (B10K) Project - Family phase.</title>
        <authorList>
            <person name="Zhang G."/>
        </authorList>
    </citation>
    <scope>NUCLEOTIDE SEQUENCE [LARGE SCALE GENOMIC DNA]</scope>
    <source>
        <strain evidence="12">B10K-DU-001-34</strain>
        <tissue evidence="12">Muscle</tissue>
    </source>
</reference>
<protein>
    <recommendedName>
        <fullName evidence="10">Olfactory receptor</fullName>
    </recommendedName>
</protein>
<evidence type="ECO:0000256" key="6">
    <source>
        <dbReference type="ARBA" id="ARBA00022989"/>
    </source>
</evidence>
<dbReference type="FunFam" id="1.20.1070.10:FF:000001">
    <property type="entry name" value="Olfactory receptor"/>
    <property type="match status" value="1"/>
</dbReference>
<keyword evidence="2 10" id="KW-1003">Cell membrane</keyword>
<evidence type="ECO:0000256" key="8">
    <source>
        <dbReference type="ARBA" id="ARBA00023224"/>
    </source>
</evidence>
<dbReference type="Proteomes" id="UP000523279">
    <property type="component" value="Unassembled WGS sequence"/>
</dbReference>
<evidence type="ECO:0000313" key="12">
    <source>
        <dbReference type="EMBL" id="NXH47506.1"/>
    </source>
</evidence>
<evidence type="ECO:0000256" key="5">
    <source>
        <dbReference type="ARBA" id="ARBA00022725"/>
    </source>
</evidence>